<dbReference type="Gene3D" id="2.30.110.10">
    <property type="entry name" value="Electron Transport, Fmn-binding Protein, Chain A"/>
    <property type="match status" value="1"/>
</dbReference>
<feature type="domain" description="Pyridoxamine 5'-phosphate oxidase N-terminal" evidence="1">
    <location>
        <begin position="26"/>
        <end position="139"/>
    </location>
</feature>
<dbReference type="SUPFAM" id="SSF50475">
    <property type="entry name" value="FMN-binding split barrel"/>
    <property type="match status" value="1"/>
</dbReference>
<protein>
    <recommendedName>
        <fullName evidence="1">Pyridoxamine 5'-phosphate oxidase N-terminal domain-containing protein</fullName>
    </recommendedName>
</protein>
<dbReference type="RefSeq" id="WP_344547459.1">
    <property type="nucleotide sequence ID" value="NZ_BAAATD010000014.1"/>
</dbReference>
<name>A0ABN3QJW8_9ACTN</name>
<dbReference type="InterPro" id="IPR012349">
    <property type="entry name" value="Split_barrel_FMN-bd"/>
</dbReference>
<dbReference type="Proteomes" id="UP001501509">
    <property type="component" value="Unassembled WGS sequence"/>
</dbReference>
<dbReference type="Pfam" id="PF01243">
    <property type="entry name" value="PNPOx_N"/>
    <property type="match status" value="1"/>
</dbReference>
<dbReference type="InterPro" id="IPR011576">
    <property type="entry name" value="Pyridox_Oxase_N"/>
</dbReference>
<evidence type="ECO:0000259" key="1">
    <source>
        <dbReference type="Pfam" id="PF01243"/>
    </source>
</evidence>
<accession>A0ABN3QJW8</accession>
<evidence type="ECO:0000313" key="2">
    <source>
        <dbReference type="EMBL" id="GAA2628494.1"/>
    </source>
</evidence>
<reference evidence="2 3" key="1">
    <citation type="journal article" date="2019" name="Int. J. Syst. Evol. Microbiol.">
        <title>The Global Catalogue of Microorganisms (GCM) 10K type strain sequencing project: providing services to taxonomists for standard genome sequencing and annotation.</title>
        <authorList>
            <consortium name="The Broad Institute Genomics Platform"/>
            <consortium name="The Broad Institute Genome Sequencing Center for Infectious Disease"/>
            <person name="Wu L."/>
            <person name="Ma J."/>
        </authorList>
    </citation>
    <scope>NUCLEOTIDE SEQUENCE [LARGE SCALE GENOMIC DNA]</scope>
    <source>
        <strain evidence="2 3">JCM 6833</strain>
    </source>
</reference>
<dbReference type="EMBL" id="BAAATD010000014">
    <property type="protein sequence ID" value="GAA2628494.1"/>
    <property type="molecule type" value="Genomic_DNA"/>
</dbReference>
<gene>
    <name evidence="2" type="ORF">GCM10010411_77240</name>
</gene>
<evidence type="ECO:0000313" key="3">
    <source>
        <dbReference type="Proteomes" id="UP001501509"/>
    </source>
</evidence>
<proteinExistence type="predicted"/>
<organism evidence="2 3">
    <name type="scientific">Actinomadura fulvescens</name>
    <dbReference type="NCBI Taxonomy" id="46160"/>
    <lineage>
        <taxon>Bacteria</taxon>
        <taxon>Bacillati</taxon>
        <taxon>Actinomycetota</taxon>
        <taxon>Actinomycetes</taxon>
        <taxon>Streptosporangiales</taxon>
        <taxon>Thermomonosporaceae</taxon>
        <taxon>Actinomadura</taxon>
    </lineage>
</organism>
<sequence length="173" mass="19381">MHADEELTSIPVPRSLAERRAYARDRLETGFQMWLATGSDGHGAHLIPVAYAWDGSALYTATFVKSRTVANIKAHPQARVALGDTANVIMIDTSASLMDVPDIGAGIAEHYARVSTDPRTYPEGTFVYLRLQPRRIQVWNGFHEFVGRTVMRDGRWLDNPVDWHAVRPESHRG</sequence>
<keyword evidence="3" id="KW-1185">Reference proteome</keyword>
<comment type="caution">
    <text evidence="2">The sequence shown here is derived from an EMBL/GenBank/DDBJ whole genome shotgun (WGS) entry which is preliminary data.</text>
</comment>